<dbReference type="Pfam" id="PF01047">
    <property type="entry name" value="MarR"/>
    <property type="match status" value="1"/>
</dbReference>
<evidence type="ECO:0000313" key="5">
    <source>
        <dbReference type="EMBL" id="CRK81247.1"/>
    </source>
</evidence>
<evidence type="ECO:0000256" key="1">
    <source>
        <dbReference type="ARBA" id="ARBA00023015"/>
    </source>
</evidence>
<accession>A0A0U1NT88</accession>
<dbReference type="RefSeq" id="WP_090632003.1">
    <property type="nucleotide sequence ID" value="NZ_CVRB01000001.1"/>
</dbReference>
<reference evidence="6" key="1">
    <citation type="submission" date="2015-05" db="EMBL/GenBank/DDBJ databases">
        <authorList>
            <person name="Urmite Genomes"/>
        </authorList>
    </citation>
    <scope>NUCLEOTIDE SEQUENCE [LARGE SCALE GENOMIC DNA]</scope>
    <source>
        <strain evidence="6">LF1</strain>
    </source>
</reference>
<dbReference type="SMART" id="SM00347">
    <property type="entry name" value="HTH_MARR"/>
    <property type="match status" value="1"/>
</dbReference>
<dbReference type="Proteomes" id="UP000199087">
    <property type="component" value="Unassembled WGS sequence"/>
</dbReference>
<evidence type="ECO:0000256" key="2">
    <source>
        <dbReference type="ARBA" id="ARBA00023125"/>
    </source>
</evidence>
<dbReference type="GO" id="GO:0003677">
    <property type="term" value="F:DNA binding"/>
    <property type="evidence" value="ECO:0007669"/>
    <property type="project" value="UniProtKB-KW"/>
</dbReference>
<dbReference type="PROSITE" id="PS01117">
    <property type="entry name" value="HTH_MARR_1"/>
    <property type="match status" value="1"/>
</dbReference>
<dbReference type="InterPro" id="IPR036388">
    <property type="entry name" value="WH-like_DNA-bd_sf"/>
</dbReference>
<dbReference type="AlphaFoldDB" id="A0A0U1NT88"/>
<keyword evidence="1" id="KW-0805">Transcription regulation</keyword>
<dbReference type="STRING" id="1499688.BN000_01147"/>
<keyword evidence="2" id="KW-0238">DNA-binding</keyword>
<protein>
    <submittedName>
        <fullName evidence="5">MarR family transcriptional regulator</fullName>
    </submittedName>
</protein>
<dbReference type="GO" id="GO:0003700">
    <property type="term" value="F:DNA-binding transcription factor activity"/>
    <property type="evidence" value="ECO:0007669"/>
    <property type="project" value="InterPro"/>
</dbReference>
<dbReference type="InterPro" id="IPR036390">
    <property type="entry name" value="WH_DNA-bd_sf"/>
</dbReference>
<dbReference type="PROSITE" id="PS50995">
    <property type="entry name" value="HTH_MARR_2"/>
    <property type="match status" value="1"/>
</dbReference>
<evidence type="ECO:0000313" key="6">
    <source>
        <dbReference type="Proteomes" id="UP000199087"/>
    </source>
</evidence>
<sequence>MRRKCSNLPYLVLMQTSKAIQDRLRLELSKNNLSITDFSVLEVLYFKGKQTIQQIGNSILISSGSMTYVIDKLEQRGLLNRNACPDDRRVIHVTLTIDGNDLMEKIMPEHQELVDYMLGSLNNDEADSLVNLLNKVRKRVEI</sequence>
<evidence type="ECO:0000256" key="3">
    <source>
        <dbReference type="ARBA" id="ARBA00023163"/>
    </source>
</evidence>
<dbReference type="SUPFAM" id="SSF46785">
    <property type="entry name" value="Winged helix' DNA-binding domain"/>
    <property type="match status" value="1"/>
</dbReference>
<dbReference type="PANTHER" id="PTHR42756:SF1">
    <property type="entry name" value="TRANSCRIPTIONAL REPRESSOR OF EMRAB OPERON"/>
    <property type="match status" value="1"/>
</dbReference>
<dbReference type="InterPro" id="IPR000835">
    <property type="entry name" value="HTH_MarR-typ"/>
</dbReference>
<evidence type="ECO:0000259" key="4">
    <source>
        <dbReference type="PROSITE" id="PS50995"/>
    </source>
</evidence>
<feature type="domain" description="HTH marR-type" evidence="4">
    <location>
        <begin position="6"/>
        <end position="138"/>
    </location>
</feature>
<name>A0A0U1NT88_9BACI</name>
<proteinExistence type="predicted"/>
<keyword evidence="6" id="KW-1185">Reference proteome</keyword>
<dbReference type="InterPro" id="IPR023187">
    <property type="entry name" value="Tscrpt_reg_MarR-type_CS"/>
</dbReference>
<dbReference type="PRINTS" id="PR00598">
    <property type="entry name" value="HTHMARR"/>
</dbReference>
<dbReference type="OrthoDB" id="9799747at2"/>
<keyword evidence="3" id="KW-0804">Transcription</keyword>
<gene>
    <name evidence="5" type="ORF">BN000_01147</name>
</gene>
<organism evidence="5 6">
    <name type="scientific">Neobacillus massiliamazoniensis</name>
    <dbReference type="NCBI Taxonomy" id="1499688"/>
    <lineage>
        <taxon>Bacteria</taxon>
        <taxon>Bacillati</taxon>
        <taxon>Bacillota</taxon>
        <taxon>Bacilli</taxon>
        <taxon>Bacillales</taxon>
        <taxon>Bacillaceae</taxon>
        <taxon>Neobacillus</taxon>
    </lineage>
</organism>
<dbReference type="Gene3D" id="1.10.10.10">
    <property type="entry name" value="Winged helix-like DNA-binding domain superfamily/Winged helix DNA-binding domain"/>
    <property type="match status" value="1"/>
</dbReference>
<dbReference type="PANTHER" id="PTHR42756">
    <property type="entry name" value="TRANSCRIPTIONAL REGULATOR, MARR"/>
    <property type="match status" value="1"/>
</dbReference>
<dbReference type="EMBL" id="CVRB01000001">
    <property type="protein sequence ID" value="CRK81247.1"/>
    <property type="molecule type" value="Genomic_DNA"/>
</dbReference>